<reference evidence="1 2" key="1">
    <citation type="submission" date="2019-10" db="EMBL/GenBank/DDBJ databases">
        <title>Extracellular Electron Transfer in a Candidatus Methanoperedens spp. Enrichment Culture.</title>
        <authorList>
            <person name="Berger S."/>
            <person name="Rangel Shaw D."/>
            <person name="Berben T."/>
            <person name="In 'T Zandt M."/>
            <person name="Frank J."/>
            <person name="Reimann J."/>
            <person name="Jetten M.S.M."/>
            <person name="Welte C.U."/>
        </authorList>
    </citation>
    <scope>NUCLEOTIDE SEQUENCE [LARGE SCALE GENOMIC DNA]</scope>
    <source>
        <strain evidence="1">SB12</strain>
    </source>
</reference>
<organism evidence="1 2">
    <name type="scientific">Leptonema illini</name>
    <dbReference type="NCBI Taxonomy" id="183"/>
    <lineage>
        <taxon>Bacteria</taxon>
        <taxon>Pseudomonadati</taxon>
        <taxon>Spirochaetota</taxon>
        <taxon>Spirochaetia</taxon>
        <taxon>Leptospirales</taxon>
        <taxon>Leptospiraceae</taxon>
        <taxon>Leptonema</taxon>
    </lineage>
</organism>
<comment type="caution">
    <text evidence="1">The sequence shown here is derived from an EMBL/GenBank/DDBJ whole genome shotgun (WGS) entry which is preliminary data.</text>
</comment>
<gene>
    <name evidence="1" type="ORF">F9K24_01050</name>
</gene>
<proteinExistence type="predicted"/>
<dbReference type="Pfam" id="PF09965">
    <property type="entry name" value="DUF2199"/>
    <property type="match status" value="1"/>
</dbReference>
<evidence type="ECO:0000313" key="1">
    <source>
        <dbReference type="EMBL" id="KAB2935345.1"/>
    </source>
</evidence>
<sequence length="168" mass="19524">MSEFRYKCTVCGTEHVGLPAFGAPAPELYNIIPEEEREERCVLGTDNCIVYNEHFFIRALLEIPIVGTDQRFVWIVWVSQSRENYERFVATFQDSKRSHLSPTFGWFSSKLPGYPETLHLKTMAHFQDNLERPQIELEETDHPLSIDQRNGLSLQRLSELVHICMNGH</sequence>
<evidence type="ECO:0000313" key="2">
    <source>
        <dbReference type="Proteomes" id="UP000460298"/>
    </source>
</evidence>
<protein>
    <submittedName>
        <fullName evidence="1">DUF2199 domain-containing protein</fullName>
    </submittedName>
</protein>
<dbReference type="Proteomes" id="UP000460298">
    <property type="component" value="Unassembled WGS sequence"/>
</dbReference>
<accession>A0A833M0E2</accession>
<dbReference type="AlphaFoldDB" id="A0A833M0E2"/>
<dbReference type="InterPro" id="IPR018697">
    <property type="entry name" value="DUF2199"/>
</dbReference>
<dbReference type="EMBL" id="WBUI01000001">
    <property type="protein sequence ID" value="KAB2935345.1"/>
    <property type="molecule type" value="Genomic_DNA"/>
</dbReference>
<name>A0A833M0E2_9LEPT</name>